<sequence length="84" mass="8749">MSGFPSGPKSKAMALAGSEDALAGILTRMLESEGGQAGLEKLYQQFDKAGLGEKARSWKSPASELMKTSIRLVPCVAAHSVPNG</sequence>
<accession>A0ABT1W5S4</accession>
<dbReference type="Proteomes" id="UP001524587">
    <property type="component" value="Unassembled WGS sequence"/>
</dbReference>
<organism evidence="1 2">
    <name type="scientific">Endosaccharibacter trunci</name>
    <dbReference type="NCBI Taxonomy" id="2812733"/>
    <lineage>
        <taxon>Bacteria</taxon>
        <taxon>Pseudomonadati</taxon>
        <taxon>Pseudomonadota</taxon>
        <taxon>Alphaproteobacteria</taxon>
        <taxon>Acetobacterales</taxon>
        <taxon>Acetobacteraceae</taxon>
        <taxon>Endosaccharibacter</taxon>
    </lineage>
</organism>
<evidence type="ECO:0000313" key="2">
    <source>
        <dbReference type="Proteomes" id="UP001524587"/>
    </source>
</evidence>
<name>A0ABT1W5S4_9PROT</name>
<reference evidence="1 2" key="1">
    <citation type="submission" date="2022-06" db="EMBL/GenBank/DDBJ databases">
        <title>Endosaccharibacter gen. nov., sp. nov., endophytic bacteria isolated from sugarcane.</title>
        <authorList>
            <person name="Pitiwittayakul N."/>
            <person name="Yukphan P."/>
            <person name="Charoenyingcharoen P."/>
            <person name="Tanasupawat S."/>
        </authorList>
    </citation>
    <scope>NUCLEOTIDE SEQUENCE [LARGE SCALE GENOMIC DNA]</scope>
    <source>
        <strain evidence="1 2">KSS8</strain>
    </source>
</reference>
<dbReference type="SUPFAM" id="SSF140804">
    <property type="entry name" value="YidB-like"/>
    <property type="match status" value="1"/>
</dbReference>
<comment type="caution">
    <text evidence="1">The sequence shown here is derived from an EMBL/GenBank/DDBJ whole genome shotgun (WGS) entry which is preliminary data.</text>
</comment>
<dbReference type="RefSeq" id="WP_422863675.1">
    <property type="nucleotide sequence ID" value="NZ_JAMSKV010000004.1"/>
</dbReference>
<keyword evidence="2" id="KW-1185">Reference proteome</keyword>
<proteinExistence type="predicted"/>
<gene>
    <name evidence="1" type="ORF">NFI95_07105</name>
</gene>
<dbReference type="EMBL" id="JAMSKV010000004">
    <property type="protein sequence ID" value="MCQ8278214.1"/>
    <property type="molecule type" value="Genomic_DNA"/>
</dbReference>
<dbReference type="InterPro" id="IPR027405">
    <property type="entry name" value="YidB-like"/>
</dbReference>
<dbReference type="Gene3D" id="1.10.10.690">
    <property type="entry name" value="YidB-like"/>
    <property type="match status" value="1"/>
</dbReference>
<protein>
    <submittedName>
        <fullName evidence="1">Uncharacterized protein</fullName>
    </submittedName>
</protein>
<evidence type="ECO:0000313" key="1">
    <source>
        <dbReference type="EMBL" id="MCQ8278214.1"/>
    </source>
</evidence>